<dbReference type="Pfam" id="PF03412">
    <property type="entry name" value="Peptidase_C39"/>
    <property type="match status" value="1"/>
</dbReference>
<dbReference type="Gene3D" id="1.20.1560.10">
    <property type="entry name" value="ABC transporter type 1, transmembrane domain"/>
    <property type="match status" value="1"/>
</dbReference>
<protein>
    <submittedName>
        <fullName evidence="17">Peptidase domain-containing ABC transporter</fullName>
    </submittedName>
</protein>
<dbReference type="RefSeq" id="WP_002424924.1">
    <property type="nucleotide sequence ID" value="NZ_BJLX01000003.1"/>
</dbReference>
<keyword evidence="5 13" id="KW-0812">Transmembrane</keyword>
<evidence type="ECO:0000256" key="11">
    <source>
        <dbReference type="ARBA" id="ARBA00023136"/>
    </source>
</evidence>
<dbReference type="GO" id="GO:0016887">
    <property type="term" value="F:ATP hydrolysis activity"/>
    <property type="evidence" value="ECO:0007669"/>
    <property type="project" value="InterPro"/>
</dbReference>
<reference evidence="17 18" key="1">
    <citation type="submission" date="2019-02" db="EMBL/GenBank/DDBJ databases">
        <title>Bacteria dissemination in different level of health care in South Africa: the effectiveness of infections prevention and control.</title>
        <authorList>
            <person name="Shobo C."/>
            <person name="Amoako D.G."/>
            <person name="Allam M."/>
            <person name="Ismail A."/>
            <person name="Bester L.A."/>
            <person name="Essack S.Y."/>
        </authorList>
    </citation>
    <scope>NUCLEOTIDE SEQUENCE [LARGE SCALE GENOMIC DNA]</scope>
    <source>
        <strain evidence="17 18">2SIL2</strain>
    </source>
</reference>
<gene>
    <name evidence="17" type="ORF">EY666_14270</name>
</gene>
<dbReference type="GO" id="GO:0006508">
    <property type="term" value="P:proteolysis"/>
    <property type="evidence" value="ECO:0007669"/>
    <property type="project" value="UniProtKB-KW"/>
</dbReference>
<feature type="transmembrane region" description="Helical" evidence="13">
    <location>
        <begin position="426"/>
        <end position="446"/>
    </location>
</feature>
<dbReference type="Pfam" id="PF00664">
    <property type="entry name" value="ABC_membrane"/>
    <property type="match status" value="1"/>
</dbReference>
<keyword evidence="7" id="KW-0378">Hydrolase</keyword>
<comment type="subcellular location">
    <subcellularLocation>
        <location evidence="1">Cell membrane</location>
        <topology evidence="1">Multi-pass membrane protein</topology>
    </subcellularLocation>
</comment>
<evidence type="ECO:0000256" key="1">
    <source>
        <dbReference type="ARBA" id="ARBA00004651"/>
    </source>
</evidence>
<dbReference type="SUPFAM" id="SSF90123">
    <property type="entry name" value="ABC transporter transmembrane region"/>
    <property type="match status" value="1"/>
</dbReference>
<dbReference type="GO" id="GO:0140359">
    <property type="term" value="F:ABC-type transporter activity"/>
    <property type="evidence" value="ECO:0007669"/>
    <property type="project" value="InterPro"/>
</dbReference>
<dbReference type="SUPFAM" id="SSF52540">
    <property type="entry name" value="P-loop containing nucleoside triphosphate hydrolases"/>
    <property type="match status" value="1"/>
</dbReference>
<dbReference type="GO" id="GO:0015031">
    <property type="term" value="P:protein transport"/>
    <property type="evidence" value="ECO:0007669"/>
    <property type="project" value="UniProtKB-KW"/>
</dbReference>
<dbReference type="Gene3D" id="3.40.50.300">
    <property type="entry name" value="P-loop containing nucleotide triphosphate hydrolases"/>
    <property type="match status" value="1"/>
</dbReference>
<dbReference type="Gene3D" id="3.90.70.10">
    <property type="entry name" value="Cysteine proteinases"/>
    <property type="match status" value="1"/>
</dbReference>
<dbReference type="InterPro" id="IPR003593">
    <property type="entry name" value="AAA+_ATPase"/>
</dbReference>
<feature type="transmembrane region" description="Helical" evidence="13">
    <location>
        <begin position="302"/>
        <end position="320"/>
    </location>
</feature>
<dbReference type="Proteomes" id="UP000305511">
    <property type="component" value="Unassembled WGS sequence"/>
</dbReference>
<evidence type="ECO:0000256" key="8">
    <source>
        <dbReference type="ARBA" id="ARBA00022840"/>
    </source>
</evidence>
<dbReference type="InterPro" id="IPR003439">
    <property type="entry name" value="ABC_transporter-like_ATP-bd"/>
</dbReference>
<evidence type="ECO:0000256" key="9">
    <source>
        <dbReference type="ARBA" id="ARBA00022927"/>
    </source>
</evidence>
<comment type="caution">
    <text evidence="17">The sequence shown here is derived from an EMBL/GenBank/DDBJ whole genome shotgun (WGS) entry which is preliminary data.</text>
</comment>
<dbReference type="InterPro" id="IPR027417">
    <property type="entry name" value="P-loop_NTPase"/>
</dbReference>
<feature type="domain" description="Peptidase C39" evidence="16">
    <location>
        <begin position="9"/>
        <end position="129"/>
    </location>
</feature>
<name>A0A449DPW7_ENTFL</name>
<dbReference type="EMBL" id="SIYF01000393">
    <property type="protein sequence ID" value="TKK75053.1"/>
    <property type="molecule type" value="Genomic_DNA"/>
</dbReference>
<keyword evidence="6" id="KW-0547">Nucleotide-binding</keyword>
<evidence type="ECO:0000256" key="4">
    <source>
        <dbReference type="ARBA" id="ARBA00022670"/>
    </source>
</evidence>
<dbReference type="PANTHER" id="PTHR24221:SF654">
    <property type="entry name" value="ATP-BINDING CASSETTE SUB-FAMILY B MEMBER 6"/>
    <property type="match status" value="1"/>
</dbReference>
<dbReference type="Pfam" id="PF00005">
    <property type="entry name" value="ABC_tran"/>
    <property type="match status" value="1"/>
</dbReference>
<dbReference type="InterPro" id="IPR036640">
    <property type="entry name" value="ABC1_TM_sf"/>
</dbReference>
<feature type="domain" description="ABC transporter" evidence="14">
    <location>
        <begin position="477"/>
        <end position="708"/>
    </location>
</feature>
<feature type="transmembrane region" description="Helical" evidence="13">
    <location>
        <begin position="204"/>
        <end position="225"/>
    </location>
</feature>
<keyword evidence="11 13" id="KW-0472">Membrane</keyword>
<keyword evidence="7" id="KW-0788">Thiol protease</keyword>
<organism evidence="17 18">
    <name type="scientific">Enterococcus faecalis</name>
    <name type="common">Streptococcus faecalis</name>
    <dbReference type="NCBI Taxonomy" id="1351"/>
    <lineage>
        <taxon>Bacteria</taxon>
        <taxon>Bacillati</taxon>
        <taxon>Bacillota</taxon>
        <taxon>Bacilli</taxon>
        <taxon>Lactobacillales</taxon>
        <taxon>Enterococcaceae</taxon>
        <taxon>Enterococcus</taxon>
    </lineage>
</organism>
<evidence type="ECO:0000256" key="3">
    <source>
        <dbReference type="ARBA" id="ARBA00022475"/>
    </source>
</evidence>
<keyword evidence="4" id="KW-0645">Protease</keyword>
<keyword evidence="8" id="KW-0067">ATP-binding</keyword>
<feature type="transmembrane region" description="Helical" evidence="13">
    <location>
        <begin position="163"/>
        <end position="184"/>
    </location>
</feature>
<dbReference type="GO" id="GO:0005886">
    <property type="term" value="C:plasma membrane"/>
    <property type="evidence" value="ECO:0007669"/>
    <property type="project" value="UniProtKB-SubCell"/>
</dbReference>
<dbReference type="PROSITE" id="PS50929">
    <property type="entry name" value="ABC_TM1F"/>
    <property type="match status" value="1"/>
</dbReference>
<keyword evidence="9" id="KW-0653">Protein transport</keyword>
<dbReference type="PROSITE" id="PS00211">
    <property type="entry name" value="ABC_TRANSPORTER_1"/>
    <property type="match status" value="1"/>
</dbReference>
<evidence type="ECO:0000256" key="7">
    <source>
        <dbReference type="ARBA" id="ARBA00022807"/>
    </source>
</evidence>
<evidence type="ECO:0000256" key="5">
    <source>
        <dbReference type="ARBA" id="ARBA00022692"/>
    </source>
</evidence>
<dbReference type="PROSITE" id="PS50893">
    <property type="entry name" value="ABC_TRANSPORTER_2"/>
    <property type="match status" value="1"/>
</dbReference>
<dbReference type="InterPro" id="IPR005074">
    <property type="entry name" value="Peptidase_C39"/>
</dbReference>
<dbReference type="FunFam" id="3.40.50.300:FF:000299">
    <property type="entry name" value="ABC transporter ATP-binding protein/permease"/>
    <property type="match status" value="1"/>
</dbReference>
<proteinExistence type="predicted"/>
<evidence type="ECO:0000259" key="16">
    <source>
        <dbReference type="PROSITE" id="PS50990"/>
    </source>
</evidence>
<evidence type="ECO:0000256" key="13">
    <source>
        <dbReference type="SAM" id="Phobius"/>
    </source>
</evidence>
<dbReference type="PROSITE" id="PS50990">
    <property type="entry name" value="PEPTIDASE_C39"/>
    <property type="match status" value="1"/>
</dbReference>
<dbReference type="GO" id="GO:0034040">
    <property type="term" value="F:ATPase-coupled lipid transmembrane transporter activity"/>
    <property type="evidence" value="ECO:0007669"/>
    <property type="project" value="TreeGrafter"/>
</dbReference>
<keyword evidence="2" id="KW-0813">Transport</keyword>
<dbReference type="InterPro" id="IPR017871">
    <property type="entry name" value="ABC_transporter-like_CS"/>
</dbReference>
<evidence type="ECO:0000256" key="2">
    <source>
        <dbReference type="ARBA" id="ARBA00022448"/>
    </source>
</evidence>
<evidence type="ECO:0000259" key="14">
    <source>
        <dbReference type="PROSITE" id="PS50893"/>
    </source>
</evidence>
<evidence type="ECO:0000256" key="12">
    <source>
        <dbReference type="ARBA" id="ARBA00043264"/>
    </source>
</evidence>
<evidence type="ECO:0000259" key="15">
    <source>
        <dbReference type="PROSITE" id="PS50929"/>
    </source>
</evidence>
<evidence type="ECO:0000313" key="18">
    <source>
        <dbReference type="Proteomes" id="UP000305511"/>
    </source>
</evidence>
<keyword evidence="3" id="KW-1003">Cell membrane</keyword>
<feature type="transmembrane region" description="Helical" evidence="13">
    <location>
        <begin position="278"/>
        <end position="296"/>
    </location>
</feature>
<keyword evidence="10 13" id="KW-1133">Transmembrane helix</keyword>
<dbReference type="InterPro" id="IPR011527">
    <property type="entry name" value="ABC1_TM_dom"/>
</dbReference>
<dbReference type="InterPro" id="IPR039421">
    <property type="entry name" value="Type_1_exporter"/>
</dbReference>
<evidence type="ECO:0000313" key="17">
    <source>
        <dbReference type="EMBL" id="TKK75053.1"/>
    </source>
</evidence>
<evidence type="ECO:0000256" key="10">
    <source>
        <dbReference type="ARBA" id="ARBA00022989"/>
    </source>
</evidence>
<accession>A0A449DPW7</accession>
<dbReference type="GO" id="GO:0008234">
    <property type="term" value="F:cysteine-type peptidase activity"/>
    <property type="evidence" value="ECO:0007669"/>
    <property type="project" value="UniProtKB-KW"/>
</dbReference>
<sequence length="709" mass="80821">MKNIKVVYQNEHSECGIAVVTSILNFFGSRVTINDLRDKYGSPKGGLTFGNMNYIMKKFGLIYHGIKINDTDYLKNQKKPVILFWDNNHFVVFYKYKRGHFYVMDPKLGKVVYTKHEFEEHFSLYALVFKEINYNDGKKEIKINLKNKTKELICSLLRSTKSIIILMIFVIFLSKMLSLIVPVLTQRLIDNYQILANLSLATLIGGTILIAGIYYLITVSYSLLLTKLQLSWSKKLSNKFMEKVFIKSLNFFVNRSSGSMIYKANLITMVQQMLSKNTIENIIDYLFMIVYFIYLTNYSSKLTIITIIFCLLILINSLTYSKINYKINGRVIEYQSEIQSLYVEIFSGMETIKSLGKEKVFFTRWSNIFSNSLKSLSQQGKAAAWLSGISTTLLFTLPIIILFFGIHEVQANQMSLGQLIGFTTLIAYFIEPFSTMIGSISQILILKSYLNQISDVTNTDFYNEINGKKKFERFENLKMNNVNFSFSEFEKNVISSVNLEIKKGEKVAIVGKSGSGKSTLLKLICGLFIPSEGQVIYNNEEISSFDKSSLRNKVGYVTQSSIVFGNTLEENLMVGDESPIVVKEVLTATGINELVDNDMLGLNTIISENGMNLSGGQKQKISIARCLLKNPDVIIMDEPTSSLDNVSEKKIMDYILNNCKTSVIVAHRLNTIKNMDRIIVLDKGRVVEEGNHEQLLEMQKVYYSLYNEM</sequence>
<dbReference type="AlphaFoldDB" id="A0A449DPW7"/>
<dbReference type="PANTHER" id="PTHR24221">
    <property type="entry name" value="ATP-BINDING CASSETTE SUB-FAMILY B"/>
    <property type="match status" value="1"/>
</dbReference>
<dbReference type="GO" id="GO:0005524">
    <property type="term" value="F:ATP binding"/>
    <property type="evidence" value="ECO:0007669"/>
    <property type="project" value="UniProtKB-KW"/>
</dbReference>
<feature type="transmembrane region" description="Helical" evidence="13">
    <location>
        <begin position="382"/>
        <end position="406"/>
    </location>
</feature>
<keyword evidence="12" id="KW-0080">Bacteriocin transport</keyword>
<dbReference type="GO" id="GO:0043213">
    <property type="term" value="P:bacteriocin transport"/>
    <property type="evidence" value="ECO:0007669"/>
    <property type="project" value="UniProtKB-KW"/>
</dbReference>
<dbReference type="SMART" id="SM00382">
    <property type="entry name" value="AAA"/>
    <property type="match status" value="1"/>
</dbReference>
<evidence type="ECO:0000256" key="6">
    <source>
        <dbReference type="ARBA" id="ARBA00022741"/>
    </source>
</evidence>
<feature type="domain" description="ABC transmembrane type-1" evidence="15">
    <location>
        <begin position="165"/>
        <end position="443"/>
    </location>
</feature>